<dbReference type="Pfam" id="PF00457">
    <property type="entry name" value="Glyco_hydro_11"/>
    <property type="match status" value="1"/>
</dbReference>
<comment type="caution">
    <text evidence="16">The sequence shown here is derived from an EMBL/GenBank/DDBJ whole genome shotgun (WGS) entry which is preliminary data.</text>
</comment>
<comment type="caution">
    <text evidence="11">Lacks conserved residue(s) required for the propagation of feature annotation.</text>
</comment>
<feature type="domain" description="CBM1" evidence="14">
    <location>
        <begin position="181"/>
        <end position="216"/>
    </location>
</feature>
<sequence>MDATGLVSRASTPSATGTNNGFYYSYTGGNLAGGKGWNPGSASRRNPLIDYYIVENFGTFDPSSAATVKGSVLSDGSTYKILQTARTNQPSIDGTSTFQQYWSVRANKRSSGTVTVANHLKAWAVQDTTLGTWFNYQGYFSSGSATVTVPEGTAGSDPVASSAPPAALSAEPVTPPSRSASCAALYGQCGGQGWEGGTCCSSGSCKASNSYYSQCL</sequence>
<evidence type="ECO:0000313" key="17">
    <source>
        <dbReference type="Proteomes" id="UP000799777"/>
    </source>
</evidence>
<feature type="domain" description="GH11" evidence="15">
    <location>
        <begin position="1"/>
        <end position="155"/>
    </location>
</feature>
<evidence type="ECO:0000256" key="7">
    <source>
        <dbReference type="ARBA" id="ARBA00022801"/>
    </source>
</evidence>
<dbReference type="GO" id="GO:0030248">
    <property type="term" value="F:cellulose binding"/>
    <property type="evidence" value="ECO:0007669"/>
    <property type="project" value="InterPro"/>
</dbReference>
<accession>A0A9P4H844</accession>
<evidence type="ECO:0000313" key="16">
    <source>
        <dbReference type="EMBL" id="KAF2029440.1"/>
    </source>
</evidence>
<reference evidence="16" key="1">
    <citation type="journal article" date="2020" name="Stud. Mycol.">
        <title>101 Dothideomycetes genomes: a test case for predicting lifestyles and emergence of pathogens.</title>
        <authorList>
            <person name="Haridas S."/>
            <person name="Albert R."/>
            <person name="Binder M."/>
            <person name="Bloem J."/>
            <person name="Labutti K."/>
            <person name="Salamov A."/>
            <person name="Andreopoulos B."/>
            <person name="Baker S."/>
            <person name="Barry K."/>
            <person name="Bills G."/>
            <person name="Bluhm B."/>
            <person name="Cannon C."/>
            <person name="Castanera R."/>
            <person name="Culley D."/>
            <person name="Daum C."/>
            <person name="Ezra D."/>
            <person name="Gonzalez J."/>
            <person name="Henrissat B."/>
            <person name="Kuo A."/>
            <person name="Liang C."/>
            <person name="Lipzen A."/>
            <person name="Lutzoni F."/>
            <person name="Magnuson J."/>
            <person name="Mondo S."/>
            <person name="Nolan M."/>
            <person name="Ohm R."/>
            <person name="Pangilinan J."/>
            <person name="Park H.-J."/>
            <person name="Ramirez L."/>
            <person name="Alfaro M."/>
            <person name="Sun H."/>
            <person name="Tritt A."/>
            <person name="Yoshinaga Y."/>
            <person name="Zwiers L.-H."/>
            <person name="Turgeon B."/>
            <person name="Goodwin S."/>
            <person name="Spatafora J."/>
            <person name="Crous P."/>
            <person name="Grigoriev I."/>
        </authorList>
    </citation>
    <scope>NUCLEOTIDE SEQUENCE</scope>
    <source>
        <strain evidence="16">CBS 110217</strain>
    </source>
</reference>
<dbReference type="AlphaFoldDB" id="A0A9P4H844"/>
<dbReference type="GO" id="GO:0005576">
    <property type="term" value="C:extracellular region"/>
    <property type="evidence" value="ECO:0007669"/>
    <property type="project" value="InterPro"/>
</dbReference>
<keyword evidence="17" id="KW-1185">Reference proteome</keyword>
<comment type="pathway">
    <text evidence="2 12">Glycan degradation; xylan degradation.</text>
</comment>
<dbReference type="Proteomes" id="UP000799777">
    <property type="component" value="Unassembled WGS sequence"/>
</dbReference>
<evidence type="ECO:0000259" key="15">
    <source>
        <dbReference type="PROSITE" id="PS51761"/>
    </source>
</evidence>
<evidence type="ECO:0000259" key="14">
    <source>
        <dbReference type="PROSITE" id="PS51164"/>
    </source>
</evidence>
<evidence type="ECO:0000256" key="10">
    <source>
        <dbReference type="ARBA" id="ARBA00023326"/>
    </source>
</evidence>
<evidence type="ECO:0000256" key="11">
    <source>
        <dbReference type="PROSITE-ProRule" id="PRU01097"/>
    </source>
</evidence>
<dbReference type="InterPro" id="IPR033123">
    <property type="entry name" value="GH11_dom"/>
</dbReference>
<evidence type="ECO:0000256" key="2">
    <source>
        <dbReference type="ARBA" id="ARBA00004851"/>
    </source>
</evidence>
<dbReference type="InterPro" id="IPR035971">
    <property type="entry name" value="CBD_sf"/>
</dbReference>
<organism evidence="16 17">
    <name type="scientific">Setomelanomma holmii</name>
    <dbReference type="NCBI Taxonomy" id="210430"/>
    <lineage>
        <taxon>Eukaryota</taxon>
        <taxon>Fungi</taxon>
        <taxon>Dikarya</taxon>
        <taxon>Ascomycota</taxon>
        <taxon>Pezizomycotina</taxon>
        <taxon>Dothideomycetes</taxon>
        <taxon>Pleosporomycetidae</taxon>
        <taxon>Pleosporales</taxon>
        <taxon>Pleosporineae</taxon>
        <taxon>Phaeosphaeriaceae</taxon>
        <taxon>Setomelanomma</taxon>
    </lineage>
</organism>
<dbReference type="OrthoDB" id="2115822at2759"/>
<dbReference type="SUPFAM" id="SSF57180">
    <property type="entry name" value="Cellulose-binding domain"/>
    <property type="match status" value="1"/>
</dbReference>
<evidence type="ECO:0000256" key="8">
    <source>
        <dbReference type="ARBA" id="ARBA00023277"/>
    </source>
</evidence>
<dbReference type="Pfam" id="PF00734">
    <property type="entry name" value="CBM_1"/>
    <property type="match status" value="1"/>
</dbReference>
<dbReference type="SMART" id="SM00236">
    <property type="entry name" value="fCBD"/>
    <property type="match status" value="1"/>
</dbReference>
<name>A0A9P4H844_9PLEO</name>
<dbReference type="EMBL" id="ML978201">
    <property type="protein sequence ID" value="KAF2029440.1"/>
    <property type="molecule type" value="Genomic_DNA"/>
</dbReference>
<evidence type="ECO:0000256" key="13">
    <source>
        <dbReference type="SAM" id="MobiDB-lite"/>
    </source>
</evidence>
<protein>
    <recommendedName>
        <fullName evidence="4 12">Endo-1,4-beta-xylanase</fullName>
        <ecNumber evidence="4 12">3.2.1.8</ecNumber>
    </recommendedName>
</protein>
<dbReference type="GO" id="GO:0045493">
    <property type="term" value="P:xylan catabolic process"/>
    <property type="evidence" value="ECO:0007669"/>
    <property type="project" value="UniProtKB-KW"/>
</dbReference>
<dbReference type="PRINTS" id="PR00911">
    <property type="entry name" value="GLHYDRLASE11"/>
</dbReference>
<dbReference type="InterPro" id="IPR001137">
    <property type="entry name" value="Glyco_hydro_11"/>
</dbReference>
<feature type="compositionally biased region" description="Low complexity" evidence="13">
    <location>
        <begin position="154"/>
        <end position="172"/>
    </location>
</feature>
<dbReference type="PROSITE" id="PS51164">
    <property type="entry name" value="CBM1_2"/>
    <property type="match status" value="1"/>
</dbReference>
<dbReference type="PANTHER" id="PTHR46828">
    <property type="entry name" value="ENDO-1,4-BETA-XYLANASE A-RELATED"/>
    <property type="match status" value="1"/>
</dbReference>
<dbReference type="EC" id="3.2.1.8" evidence="4 12"/>
<dbReference type="SUPFAM" id="SSF49899">
    <property type="entry name" value="Concanavalin A-like lectins/glucanases"/>
    <property type="match status" value="1"/>
</dbReference>
<proteinExistence type="inferred from homology"/>
<keyword evidence="9 12" id="KW-0326">Glycosidase</keyword>
<dbReference type="InterPro" id="IPR000254">
    <property type="entry name" value="CBD"/>
</dbReference>
<evidence type="ECO:0000256" key="12">
    <source>
        <dbReference type="RuleBase" id="RU362015"/>
    </source>
</evidence>
<keyword evidence="6" id="KW-0732">Signal</keyword>
<evidence type="ECO:0000256" key="5">
    <source>
        <dbReference type="ARBA" id="ARBA00022651"/>
    </source>
</evidence>
<dbReference type="Gene3D" id="2.60.120.180">
    <property type="match status" value="1"/>
</dbReference>
<comment type="similarity">
    <text evidence="3 11 12">Belongs to the glycosyl hydrolase 11 (cellulase G) family.</text>
</comment>
<keyword evidence="8 12" id="KW-0119">Carbohydrate metabolism</keyword>
<dbReference type="PROSITE" id="PS51761">
    <property type="entry name" value="GH11_3"/>
    <property type="match status" value="1"/>
</dbReference>
<dbReference type="PANTHER" id="PTHR46828:SF2">
    <property type="entry name" value="ENDO-1,4-BETA-XYLANASE A-RELATED"/>
    <property type="match status" value="1"/>
</dbReference>
<evidence type="ECO:0000256" key="3">
    <source>
        <dbReference type="ARBA" id="ARBA00007792"/>
    </source>
</evidence>
<keyword evidence="5 12" id="KW-0858">Xylan degradation</keyword>
<dbReference type="PROSITE" id="PS00562">
    <property type="entry name" value="CBM1_1"/>
    <property type="match status" value="1"/>
</dbReference>
<evidence type="ECO:0000256" key="6">
    <source>
        <dbReference type="ARBA" id="ARBA00022729"/>
    </source>
</evidence>
<dbReference type="GO" id="GO:0031176">
    <property type="term" value="F:endo-1,4-beta-xylanase activity"/>
    <property type="evidence" value="ECO:0007669"/>
    <property type="project" value="UniProtKB-EC"/>
</dbReference>
<dbReference type="InterPro" id="IPR013320">
    <property type="entry name" value="ConA-like_dom_sf"/>
</dbReference>
<evidence type="ECO:0000256" key="1">
    <source>
        <dbReference type="ARBA" id="ARBA00000681"/>
    </source>
</evidence>
<comment type="catalytic activity">
    <reaction evidence="1 12">
        <text>Endohydrolysis of (1-&gt;4)-beta-D-xylosidic linkages in xylans.</text>
        <dbReference type="EC" id="3.2.1.8"/>
    </reaction>
</comment>
<keyword evidence="7 12" id="KW-0378">Hydrolase</keyword>
<dbReference type="InterPro" id="IPR013319">
    <property type="entry name" value="GH11/12"/>
</dbReference>
<gene>
    <name evidence="16" type="ORF">EK21DRAFT_101209</name>
</gene>
<keyword evidence="10 12" id="KW-0624">Polysaccharide degradation</keyword>
<feature type="region of interest" description="Disordered" evidence="13">
    <location>
        <begin position="151"/>
        <end position="172"/>
    </location>
</feature>
<evidence type="ECO:0000256" key="9">
    <source>
        <dbReference type="ARBA" id="ARBA00023295"/>
    </source>
</evidence>
<evidence type="ECO:0000256" key="4">
    <source>
        <dbReference type="ARBA" id="ARBA00012590"/>
    </source>
</evidence>